<dbReference type="EMBL" id="KB446559">
    <property type="protein sequence ID" value="EME81674.1"/>
    <property type="molecule type" value="Genomic_DNA"/>
</dbReference>
<reference evidence="1 2" key="1">
    <citation type="journal article" date="2012" name="PLoS Pathog.">
        <title>Diverse lifestyles and strategies of plant pathogenesis encoded in the genomes of eighteen Dothideomycetes fungi.</title>
        <authorList>
            <person name="Ohm R.A."/>
            <person name="Feau N."/>
            <person name="Henrissat B."/>
            <person name="Schoch C.L."/>
            <person name="Horwitz B.A."/>
            <person name="Barry K.W."/>
            <person name="Condon B.J."/>
            <person name="Copeland A.C."/>
            <person name="Dhillon B."/>
            <person name="Glaser F."/>
            <person name="Hesse C.N."/>
            <person name="Kosti I."/>
            <person name="LaButti K."/>
            <person name="Lindquist E.A."/>
            <person name="Lucas S."/>
            <person name="Salamov A.A."/>
            <person name="Bradshaw R.E."/>
            <person name="Ciuffetti L."/>
            <person name="Hamelin R.C."/>
            <person name="Kema G.H.J."/>
            <person name="Lawrence C."/>
            <person name="Scott J.A."/>
            <person name="Spatafora J.W."/>
            <person name="Turgeon B.G."/>
            <person name="de Wit P.J.G.M."/>
            <person name="Zhong S."/>
            <person name="Goodwin S.B."/>
            <person name="Grigoriev I.V."/>
        </authorList>
    </citation>
    <scope>NUCLEOTIDE SEQUENCE [LARGE SCALE GENOMIC DNA]</scope>
    <source>
        <strain evidence="1 2">CIRAD86</strain>
    </source>
</reference>
<dbReference type="HOGENOM" id="CLU_1027209_0_0_1"/>
<dbReference type="KEGG" id="pfj:MYCFIDRAFT_78868"/>
<dbReference type="OrthoDB" id="3647472at2759"/>
<protein>
    <submittedName>
        <fullName evidence="1">Uncharacterized protein</fullName>
    </submittedName>
</protein>
<name>M2ZRK1_PSEFD</name>
<evidence type="ECO:0000313" key="1">
    <source>
        <dbReference type="EMBL" id="EME81674.1"/>
    </source>
</evidence>
<accession>M2ZRK1</accession>
<proteinExistence type="predicted"/>
<dbReference type="GeneID" id="19341521"/>
<sequence length="271" mass="29232">MPIIPTPAGAQTPSPVTAMPASLTPITTMGCLVSGQVYSEYETAVCESYGLVTTFVPAAHPVAIATTSSRSDAAAPTALITTSMSVESGITETTVPTVPDFITIDVPPVNIPITNTTEQASTTSIRLDNSAIASYVGIPKSEMEKSNTIPDKPLTWHDIIHSRLITHRGVIEFDTWGHHLPELNDFRLITPDRVWSLAEFPNGKPLTWEEFNNSTLVLPNGTINIAEWKDKPLTWDDIRGTVITNPGGVFSVGNGVHASPDEQHKSIIRPN</sequence>
<keyword evidence="2" id="KW-1185">Reference proteome</keyword>
<dbReference type="RefSeq" id="XP_007927184.1">
    <property type="nucleotide sequence ID" value="XM_007928993.1"/>
</dbReference>
<organism evidence="1 2">
    <name type="scientific">Pseudocercospora fijiensis (strain CIRAD86)</name>
    <name type="common">Black leaf streak disease fungus</name>
    <name type="synonym">Mycosphaerella fijiensis</name>
    <dbReference type="NCBI Taxonomy" id="383855"/>
    <lineage>
        <taxon>Eukaryota</taxon>
        <taxon>Fungi</taxon>
        <taxon>Dikarya</taxon>
        <taxon>Ascomycota</taxon>
        <taxon>Pezizomycotina</taxon>
        <taxon>Dothideomycetes</taxon>
        <taxon>Dothideomycetidae</taxon>
        <taxon>Mycosphaerellales</taxon>
        <taxon>Mycosphaerellaceae</taxon>
        <taxon>Pseudocercospora</taxon>
    </lineage>
</organism>
<evidence type="ECO:0000313" key="2">
    <source>
        <dbReference type="Proteomes" id="UP000016932"/>
    </source>
</evidence>
<gene>
    <name evidence="1" type="ORF">MYCFIDRAFT_78868</name>
</gene>
<dbReference type="Proteomes" id="UP000016932">
    <property type="component" value="Unassembled WGS sequence"/>
</dbReference>
<dbReference type="VEuPathDB" id="FungiDB:MYCFIDRAFT_78868"/>
<dbReference type="AlphaFoldDB" id="M2ZRK1"/>